<protein>
    <submittedName>
        <fullName evidence="1">Uncharacterized protein</fullName>
    </submittedName>
</protein>
<evidence type="ECO:0000313" key="1">
    <source>
        <dbReference type="EMBL" id="KAK7906892.1"/>
    </source>
</evidence>
<dbReference type="Proteomes" id="UP001460270">
    <property type="component" value="Unassembled WGS sequence"/>
</dbReference>
<reference evidence="2" key="1">
    <citation type="submission" date="2024-04" db="EMBL/GenBank/DDBJ databases">
        <title>Salinicola lusitanus LLJ914,a marine bacterium isolated from the Okinawa Trough.</title>
        <authorList>
            <person name="Li J."/>
        </authorList>
    </citation>
    <scope>NUCLEOTIDE SEQUENCE [LARGE SCALE GENOMIC DNA]</scope>
</reference>
<accession>A0AAW0NSY1</accession>
<proteinExistence type="predicted"/>
<comment type="caution">
    <text evidence="1">The sequence shown here is derived from an EMBL/GenBank/DDBJ whole genome shotgun (WGS) entry which is preliminary data.</text>
</comment>
<keyword evidence="2" id="KW-1185">Reference proteome</keyword>
<dbReference type="AlphaFoldDB" id="A0AAW0NSY1"/>
<organism evidence="1 2">
    <name type="scientific">Mugilogobius chulae</name>
    <name type="common">yellowstripe goby</name>
    <dbReference type="NCBI Taxonomy" id="88201"/>
    <lineage>
        <taxon>Eukaryota</taxon>
        <taxon>Metazoa</taxon>
        <taxon>Chordata</taxon>
        <taxon>Craniata</taxon>
        <taxon>Vertebrata</taxon>
        <taxon>Euteleostomi</taxon>
        <taxon>Actinopterygii</taxon>
        <taxon>Neopterygii</taxon>
        <taxon>Teleostei</taxon>
        <taxon>Neoteleostei</taxon>
        <taxon>Acanthomorphata</taxon>
        <taxon>Gobiaria</taxon>
        <taxon>Gobiiformes</taxon>
        <taxon>Gobioidei</taxon>
        <taxon>Gobiidae</taxon>
        <taxon>Gobionellinae</taxon>
        <taxon>Mugilogobius</taxon>
    </lineage>
</organism>
<gene>
    <name evidence="1" type="ORF">WMY93_015504</name>
</gene>
<name>A0AAW0NSY1_9GOBI</name>
<evidence type="ECO:0000313" key="2">
    <source>
        <dbReference type="Proteomes" id="UP001460270"/>
    </source>
</evidence>
<sequence>MIYVHRADVAFWSWDMLIKMPECQQLEPQREGCFKWTSSDIYLTKEVPLKSLGEWREEKLIGHVYGLQRFSFELAGSLGGQGFSFYSRERKSLPPLYLMKHLLSCFGTDVTLWVSVGHTGLSAPPDSHRHYHSTLARPRMGNERWTNAAAPGKVKTYTTASCHLLWMARADPRRPRCRGDSAVLAEPMTFGRGESVLGRLKVDWLTEQSRRAPDVRPRW</sequence>
<dbReference type="EMBL" id="JBBPFD010000011">
    <property type="protein sequence ID" value="KAK7906892.1"/>
    <property type="molecule type" value="Genomic_DNA"/>
</dbReference>